<accession>A0A6H1ZMP6</accession>
<dbReference type="EMBL" id="MT144089">
    <property type="protein sequence ID" value="QJA48545.1"/>
    <property type="molecule type" value="Genomic_DNA"/>
</dbReference>
<name>A0A6H1ZMP6_9ZZZZ</name>
<gene>
    <name evidence="4" type="ORF">MM415A00131_0014</name>
    <name evidence="2" type="ORF">MM415B00138_0061</name>
    <name evidence="1" type="ORF">TM448A01005_0017</name>
    <name evidence="3" type="ORF">TM448B01482_0011</name>
</gene>
<evidence type="ECO:0000313" key="2">
    <source>
        <dbReference type="EMBL" id="QJA68011.1"/>
    </source>
</evidence>
<reference evidence="1" key="1">
    <citation type="submission" date="2020-03" db="EMBL/GenBank/DDBJ databases">
        <title>The deep terrestrial virosphere.</title>
        <authorList>
            <person name="Holmfeldt K."/>
            <person name="Nilsson E."/>
            <person name="Simone D."/>
            <person name="Lopez-Fernandez M."/>
            <person name="Wu X."/>
            <person name="de Brujin I."/>
            <person name="Lundin D."/>
            <person name="Andersson A."/>
            <person name="Bertilsson S."/>
            <person name="Dopson M."/>
        </authorList>
    </citation>
    <scope>NUCLEOTIDE SEQUENCE</scope>
    <source>
        <strain evidence="4">MM415A00131</strain>
        <strain evidence="2">MM415B00138</strain>
        <strain evidence="1">TM448A01005</strain>
        <strain evidence="3">TM448B01482</strain>
    </source>
</reference>
<organism evidence="1">
    <name type="scientific">viral metagenome</name>
    <dbReference type="NCBI Taxonomy" id="1070528"/>
    <lineage>
        <taxon>unclassified sequences</taxon>
        <taxon>metagenomes</taxon>
        <taxon>organismal metagenomes</taxon>
    </lineage>
</organism>
<evidence type="ECO:0000313" key="4">
    <source>
        <dbReference type="EMBL" id="QJI04996.1"/>
    </source>
</evidence>
<protein>
    <submittedName>
        <fullName evidence="1">Uncharacterized protein</fullName>
    </submittedName>
</protein>
<evidence type="ECO:0000313" key="1">
    <source>
        <dbReference type="EMBL" id="QJA48545.1"/>
    </source>
</evidence>
<dbReference type="EMBL" id="MT141578">
    <property type="protein sequence ID" value="QJA68011.1"/>
    <property type="molecule type" value="Genomic_DNA"/>
</dbReference>
<dbReference type="EMBL" id="MT145193">
    <property type="protein sequence ID" value="QJI04996.1"/>
    <property type="molecule type" value="Genomic_DNA"/>
</dbReference>
<proteinExistence type="predicted"/>
<dbReference type="AlphaFoldDB" id="A0A6H1ZMP6"/>
<evidence type="ECO:0000313" key="3">
    <source>
        <dbReference type="EMBL" id="QJH99082.1"/>
    </source>
</evidence>
<dbReference type="EMBL" id="MT144767">
    <property type="protein sequence ID" value="QJH99082.1"/>
    <property type="molecule type" value="Genomic_DNA"/>
</dbReference>
<sequence length="130" mass="15210">MMTTFSAEEIPDDLKIIVSDKDELRCPHWTDFSGKIPYSGKPNQYLIALDLLNKMGCTGGKLLEQNWYDIKTWLSGREEMTRVEFLEYLKFHKIRIGKICNRMFCKGGASLYPQEFKCPNCEKKTVFKRL</sequence>